<evidence type="ECO:0000256" key="6">
    <source>
        <dbReference type="ARBA" id="ARBA00034301"/>
    </source>
</evidence>
<evidence type="ECO:0000256" key="2">
    <source>
        <dbReference type="ARBA" id="ARBA00022723"/>
    </source>
</evidence>
<evidence type="ECO:0000256" key="7">
    <source>
        <dbReference type="ARBA" id="ARBA00048505"/>
    </source>
</evidence>
<reference evidence="9 10" key="1">
    <citation type="submission" date="2024-04" db="EMBL/GenBank/DDBJ databases">
        <title>draft genome sequnece of Paenibacillus filicis.</title>
        <authorList>
            <person name="Kim D.-U."/>
        </authorList>
    </citation>
    <scope>NUCLEOTIDE SEQUENCE [LARGE SCALE GENOMIC DNA]</scope>
    <source>
        <strain evidence="9 10">KACC14197</strain>
    </source>
</reference>
<evidence type="ECO:0000313" key="9">
    <source>
        <dbReference type="EMBL" id="MEK8132202.1"/>
    </source>
</evidence>
<dbReference type="InterPro" id="IPR051453">
    <property type="entry name" value="MBL_Glyoxalase_II"/>
</dbReference>
<name>A0ABU9DTJ1_9BACL</name>
<evidence type="ECO:0000256" key="4">
    <source>
        <dbReference type="ARBA" id="ARBA00022833"/>
    </source>
</evidence>
<dbReference type="PANTHER" id="PTHR46233:SF3">
    <property type="entry name" value="HYDROXYACYLGLUTATHIONE HYDROLASE GLOC"/>
    <property type="match status" value="1"/>
</dbReference>
<dbReference type="Pfam" id="PF00753">
    <property type="entry name" value="Lactamase_B"/>
    <property type="match status" value="1"/>
</dbReference>
<evidence type="ECO:0000259" key="8">
    <source>
        <dbReference type="SMART" id="SM00849"/>
    </source>
</evidence>
<evidence type="ECO:0000256" key="1">
    <source>
        <dbReference type="ARBA" id="ARBA00001947"/>
    </source>
</evidence>
<keyword evidence="4" id="KW-0862">Zinc</keyword>
<dbReference type="InterPro" id="IPR036866">
    <property type="entry name" value="RibonucZ/Hydroxyglut_hydro"/>
</dbReference>
<proteinExistence type="predicted"/>
<gene>
    <name evidence="9" type="ORF">WMW72_30320</name>
</gene>
<comment type="catalytic activity">
    <reaction evidence="7">
        <text>3',5'-cyclic UMP + H2O = UMP + H(+)</text>
        <dbReference type="Rhea" id="RHEA:70575"/>
        <dbReference type="ChEBI" id="CHEBI:15377"/>
        <dbReference type="ChEBI" id="CHEBI:15378"/>
        <dbReference type="ChEBI" id="CHEBI:57865"/>
        <dbReference type="ChEBI" id="CHEBI:184387"/>
    </reaction>
    <physiologicalReaction direction="left-to-right" evidence="7">
        <dbReference type="Rhea" id="RHEA:70576"/>
    </physiologicalReaction>
</comment>
<dbReference type="EMBL" id="JBBPCC010000027">
    <property type="protein sequence ID" value="MEK8132202.1"/>
    <property type="molecule type" value="Genomic_DNA"/>
</dbReference>
<comment type="catalytic activity">
    <reaction evidence="5">
        <text>3',5'-cyclic CMP + H2O = CMP + H(+)</text>
        <dbReference type="Rhea" id="RHEA:72675"/>
        <dbReference type="ChEBI" id="CHEBI:15377"/>
        <dbReference type="ChEBI" id="CHEBI:15378"/>
        <dbReference type="ChEBI" id="CHEBI:58003"/>
        <dbReference type="ChEBI" id="CHEBI:60377"/>
    </reaction>
    <physiologicalReaction direction="left-to-right" evidence="5">
        <dbReference type="Rhea" id="RHEA:72676"/>
    </physiologicalReaction>
</comment>
<accession>A0ABU9DTJ1</accession>
<dbReference type="SMART" id="SM00849">
    <property type="entry name" value="Lactamase_B"/>
    <property type="match status" value="1"/>
</dbReference>
<dbReference type="Gene3D" id="3.60.15.10">
    <property type="entry name" value="Ribonuclease Z/Hydroxyacylglutathione hydrolase-like"/>
    <property type="match status" value="1"/>
</dbReference>
<dbReference type="SUPFAM" id="SSF56281">
    <property type="entry name" value="Metallo-hydrolase/oxidoreductase"/>
    <property type="match status" value="1"/>
</dbReference>
<evidence type="ECO:0000256" key="5">
    <source>
        <dbReference type="ARBA" id="ARBA00034221"/>
    </source>
</evidence>
<comment type="cofactor">
    <cofactor evidence="1">
        <name>Zn(2+)</name>
        <dbReference type="ChEBI" id="CHEBI:29105"/>
    </cofactor>
</comment>
<evidence type="ECO:0000256" key="3">
    <source>
        <dbReference type="ARBA" id="ARBA00022801"/>
    </source>
</evidence>
<keyword evidence="10" id="KW-1185">Reference proteome</keyword>
<dbReference type="Proteomes" id="UP001469365">
    <property type="component" value="Unassembled WGS sequence"/>
</dbReference>
<dbReference type="PANTHER" id="PTHR46233">
    <property type="entry name" value="HYDROXYACYLGLUTATHIONE HYDROLASE GLOC"/>
    <property type="match status" value="1"/>
</dbReference>
<dbReference type="InterPro" id="IPR001279">
    <property type="entry name" value="Metallo-B-lactamas"/>
</dbReference>
<feature type="domain" description="Metallo-beta-lactamase" evidence="8">
    <location>
        <begin position="19"/>
        <end position="197"/>
    </location>
</feature>
<organism evidence="9 10">
    <name type="scientific">Paenibacillus filicis</name>
    <dbReference type="NCBI Taxonomy" id="669464"/>
    <lineage>
        <taxon>Bacteria</taxon>
        <taxon>Bacillati</taxon>
        <taxon>Bacillota</taxon>
        <taxon>Bacilli</taxon>
        <taxon>Bacillales</taxon>
        <taxon>Paenibacillaceae</taxon>
        <taxon>Paenibacillus</taxon>
    </lineage>
</organism>
<keyword evidence="3" id="KW-0378">Hydrolase</keyword>
<keyword evidence="2" id="KW-0479">Metal-binding</keyword>
<dbReference type="CDD" id="cd06262">
    <property type="entry name" value="metallo-hydrolase-like_MBL-fold"/>
    <property type="match status" value="1"/>
</dbReference>
<sequence>MTAELQPLKVEVFQLGPIQTNAYLLTVPGEKKAVVIDPGMNPGPLMKRVADLEVEAILLTHAHFDHMGGVDELRKAKGCPVYLHDAEADWLTDPKRNGSARWPEIGALITTDPAEFALDDRQQLKLLGRTFQVMHTPGHSPGSVSFLHGNLLFGGDVLFRMSVGRTDLPGGNQRDLMDSIHGKLFELPDDTVVYSGHGPKTTIGYEREHNPYV</sequence>
<protein>
    <submittedName>
        <fullName evidence="9">MBL fold metallo-hydrolase</fullName>
    </submittedName>
</protein>
<evidence type="ECO:0000313" key="10">
    <source>
        <dbReference type="Proteomes" id="UP001469365"/>
    </source>
</evidence>
<dbReference type="RefSeq" id="WP_341419329.1">
    <property type="nucleotide sequence ID" value="NZ_JBBPCC010000027.1"/>
</dbReference>
<comment type="caution">
    <text evidence="9">The sequence shown here is derived from an EMBL/GenBank/DDBJ whole genome shotgun (WGS) entry which is preliminary data.</text>
</comment>
<comment type="function">
    <text evidence="6">Counteracts the endogenous Pycsar antiviral defense system. Phosphodiesterase that enables metal-dependent hydrolysis of host cyclic nucleotide Pycsar defense signals such as cCMP and cUMP.</text>
</comment>